<comment type="similarity">
    <text evidence="2">Belongs to the NAF1 family.</text>
</comment>
<accession>A0A2B4SQ81</accession>
<keyword evidence="7" id="KW-0694">RNA-binding</keyword>
<feature type="compositionally biased region" description="Basic residues" evidence="9">
    <location>
        <begin position="362"/>
        <end position="372"/>
    </location>
</feature>
<feature type="compositionally biased region" description="Basic residues" evidence="9">
    <location>
        <begin position="398"/>
        <end position="410"/>
    </location>
</feature>
<feature type="region of interest" description="Disordered" evidence="9">
    <location>
        <begin position="336"/>
        <end position="575"/>
    </location>
</feature>
<evidence type="ECO:0000256" key="9">
    <source>
        <dbReference type="SAM" id="MobiDB-lite"/>
    </source>
</evidence>
<dbReference type="InterPro" id="IPR009000">
    <property type="entry name" value="Transl_B-barrel_sf"/>
</dbReference>
<evidence type="ECO:0000313" key="10">
    <source>
        <dbReference type="EMBL" id="PFX32834.1"/>
    </source>
</evidence>
<evidence type="ECO:0000256" key="4">
    <source>
        <dbReference type="ARBA" id="ARBA00022517"/>
    </source>
</evidence>
<dbReference type="Pfam" id="PF04410">
    <property type="entry name" value="Gar1"/>
    <property type="match status" value="1"/>
</dbReference>
<organism evidence="10 11">
    <name type="scientific">Stylophora pistillata</name>
    <name type="common">Smooth cauliflower coral</name>
    <dbReference type="NCBI Taxonomy" id="50429"/>
    <lineage>
        <taxon>Eukaryota</taxon>
        <taxon>Metazoa</taxon>
        <taxon>Cnidaria</taxon>
        <taxon>Anthozoa</taxon>
        <taxon>Hexacorallia</taxon>
        <taxon>Scleractinia</taxon>
        <taxon>Astrocoeniina</taxon>
        <taxon>Pocilloporidae</taxon>
        <taxon>Stylophora</taxon>
    </lineage>
</organism>
<reference evidence="11" key="1">
    <citation type="journal article" date="2017" name="bioRxiv">
        <title>Comparative analysis of the genomes of Stylophora pistillata and Acropora digitifera provides evidence for extensive differences between species of corals.</title>
        <authorList>
            <person name="Voolstra C.R."/>
            <person name="Li Y."/>
            <person name="Liew Y.J."/>
            <person name="Baumgarten S."/>
            <person name="Zoccola D."/>
            <person name="Flot J.-F."/>
            <person name="Tambutte S."/>
            <person name="Allemand D."/>
            <person name="Aranda M."/>
        </authorList>
    </citation>
    <scope>NUCLEOTIDE SEQUENCE [LARGE SCALE GENOMIC DNA]</scope>
</reference>
<keyword evidence="4" id="KW-0690">Ribosome biogenesis</keyword>
<keyword evidence="8" id="KW-0539">Nucleus</keyword>
<dbReference type="Gene3D" id="2.40.10.230">
    <property type="entry name" value="Probable tRNA pseudouridine synthase domain"/>
    <property type="match status" value="1"/>
</dbReference>
<evidence type="ECO:0000256" key="7">
    <source>
        <dbReference type="ARBA" id="ARBA00022884"/>
    </source>
</evidence>
<feature type="region of interest" description="Disordered" evidence="9">
    <location>
        <begin position="151"/>
        <end position="191"/>
    </location>
</feature>
<evidence type="ECO:0000256" key="6">
    <source>
        <dbReference type="ARBA" id="ARBA00022553"/>
    </source>
</evidence>
<dbReference type="Proteomes" id="UP000225706">
    <property type="component" value="Unassembled WGS sequence"/>
</dbReference>
<dbReference type="EMBL" id="LSMT01000018">
    <property type="protein sequence ID" value="PFX32834.1"/>
    <property type="molecule type" value="Genomic_DNA"/>
</dbReference>
<keyword evidence="6" id="KW-0597">Phosphoprotein</keyword>
<dbReference type="STRING" id="50429.A0A2B4SQ81"/>
<dbReference type="GO" id="GO:0006364">
    <property type="term" value="P:rRNA processing"/>
    <property type="evidence" value="ECO:0007669"/>
    <property type="project" value="UniProtKB-KW"/>
</dbReference>
<protein>
    <recommendedName>
        <fullName evidence="3">H/ACA ribonucleoprotein complex non-core subunit NAF1</fullName>
    </recommendedName>
</protein>
<gene>
    <name evidence="10" type="primary">Naf1</name>
    <name evidence="10" type="ORF">AWC38_SpisGene2269</name>
</gene>
<dbReference type="SUPFAM" id="SSF50447">
    <property type="entry name" value="Translation proteins"/>
    <property type="match status" value="1"/>
</dbReference>
<dbReference type="PANTHER" id="PTHR31633:SF1">
    <property type="entry name" value="H_ACA RIBONUCLEOPROTEIN COMPLEX NON-CORE SUBUNIT NAF1"/>
    <property type="match status" value="1"/>
</dbReference>
<dbReference type="GO" id="GO:0005634">
    <property type="term" value="C:nucleus"/>
    <property type="evidence" value="ECO:0007669"/>
    <property type="project" value="UniProtKB-SubCell"/>
</dbReference>
<evidence type="ECO:0000256" key="3">
    <source>
        <dbReference type="ARBA" id="ARBA00021438"/>
    </source>
</evidence>
<dbReference type="GO" id="GO:0003723">
    <property type="term" value="F:RNA binding"/>
    <property type="evidence" value="ECO:0007669"/>
    <property type="project" value="UniProtKB-KW"/>
</dbReference>
<dbReference type="InterPro" id="IPR040309">
    <property type="entry name" value="Naf1"/>
</dbReference>
<evidence type="ECO:0000256" key="1">
    <source>
        <dbReference type="ARBA" id="ARBA00004123"/>
    </source>
</evidence>
<evidence type="ECO:0000256" key="8">
    <source>
        <dbReference type="ARBA" id="ARBA00023242"/>
    </source>
</evidence>
<keyword evidence="5" id="KW-0698">rRNA processing</keyword>
<feature type="compositionally biased region" description="Basic and acidic residues" evidence="9">
    <location>
        <begin position="378"/>
        <end position="391"/>
    </location>
</feature>
<evidence type="ECO:0000256" key="5">
    <source>
        <dbReference type="ARBA" id="ARBA00022552"/>
    </source>
</evidence>
<evidence type="ECO:0000313" key="11">
    <source>
        <dbReference type="Proteomes" id="UP000225706"/>
    </source>
</evidence>
<dbReference type="GO" id="GO:0005732">
    <property type="term" value="C:sno(s)RNA-containing ribonucleoprotein complex"/>
    <property type="evidence" value="ECO:0007669"/>
    <property type="project" value="InterPro"/>
</dbReference>
<dbReference type="PANTHER" id="PTHR31633">
    <property type="entry name" value="H/ACA RIBONUCLEOPROTEIN COMPLEX NON-CORE SUBUNIT NAF1"/>
    <property type="match status" value="1"/>
</dbReference>
<feature type="compositionally biased region" description="Basic and acidic residues" evidence="9">
    <location>
        <begin position="87"/>
        <end position="96"/>
    </location>
</feature>
<feature type="compositionally biased region" description="Polar residues" evidence="9">
    <location>
        <begin position="412"/>
        <end position="424"/>
    </location>
</feature>
<feature type="compositionally biased region" description="Acidic residues" evidence="9">
    <location>
        <begin position="341"/>
        <end position="358"/>
    </location>
</feature>
<dbReference type="OrthoDB" id="21550at2759"/>
<keyword evidence="11" id="KW-1185">Reference proteome</keyword>
<dbReference type="GO" id="GO:0043489">
    <property type="term" value="P:RNA stabilization"/>
    <property type="evidence" value="ECO:0007669"/>
    <property type="project" value="UniProtKB-ARBA"/>
</dbReference>
<feature type="compositionally biased region" description="Pro residues" evidence="9">
    <location>
        <begin position="563"/>
        <end position="575"/>
    </location>
</feature>
<keyword evidence="10" id="KW-0687">Ribonucleoprotein</keyword>
<proteinExistence type="inferred from homology"/>
<dbReference type="GO" id="GO:0001522">
    <property type="term" value="P:pseudouridine synthesis"/>
    <property type="evidence" value="ECO:0007669"/>
    <property type="project" value="InterPro"/>
</dbReference>
<feature type="region of interest" description="Disordered" evidence="9">
    <location>
        <begin position="87"/>
        <end position="106"/>
    </location>
</feature>
<feature type="region of interest" description="Disordered" evidence="9">
    <location>
        <begin position="1"/>
        <end position="21"/>
    </location>
</feature>
<dbReference type="AlphaFoldDB" id="A0A2B4SQ81"/>
<comment type="caution">
    <text evidence="10">The sequence shown here is derived from an EMBL/GenBank/DDBJ whole genome shotgun (WGS) entry which is preliminary data.</text>
</comment>
<dbReference type="InterPro" id="IPR007504">
    <property type="entry name" value="H/ACA_rnp_Gar1/Naf1"/>
</dbReference>
<sequence>METSPIGDHFIAPSGGENTLLYPAKDEHTLSEPERCGHTLNIKPKDNECSVEESIDNRHPSVKHLDDGQSFVKSNGMASVTTQNVEKTCEKPDNMKATDPSQGDQSKIIASENHGHLPTNHMHDVVTCHQVYTMHSIDKELESISEAGGAVETAGHTGCPTAINSSSSDSSSDDESSSSESSESSSDDDLEDIRKEIEREEDRTHVGPLKTRSELSVKDLPEVPDLDITVDQNVQLVELGVVFSVVESLVVVKALPQTPALDSDSALFLENRSCLGVVFETFGPVQTPFYSVRFNNEADIDKRNVHLGDKVFYAPDMMEYSNFVFVAQLKKLKGSDASWEHDEEPPVEAVEFSDDEEEAKGKTTKKKERMAKKGPSADVDKASNTESERNIHQGSNRGGRKRTWQNRGRGKPSNQNQDEGNFATSPRGPFTPVRGTLPLKTPPHVGSRPLFLPGNPYVNHPPQGPQHLMMGHTGPHGGVPPRGPPLRGPFMPQSMGPSPDTYPGLMGNAPPPQFGAPRPSTSQYFPSGLPPGFAPRNVIPGPAGPYDYRANVGLQTRDVHSSFPPPPPPTHPPNL</sequence>
<comment type="subcellular location">
    <subcellularLocation>
        <location evidence="1">Nucleus</location>
    </subcellularLocation>
</comment>
<dbReference type="InterPro" id="IPR038664">
    <property type="entry name" value="Gar1/Naf1_Cbf5-bd_sf"/>
</dbReference>
<dbReference type="GO" id="GO:0000493">
    <property type="term" value="P:box H/ACA snoRNP assembly"/>
    <property type="evidence" value="ECO:0007669"/>
    <property type="project" value="InterPro"/>
</dbReference>
<dbReference type="FunFam" id="2.40.10.230:FF:000002">
    <property type="entry name" value="H/ACA ribonucleoprotein complex non-core subunit NAF1"/>
    <property type="match status" value="1"/>
</dbReference>
<evidence type="ECO:0000256" key="2">
    <source>
        <dbReference type="ARBA" id="ARBA00009801"/>
    </source>
</evidence>
<name>A0A2B4SQ81_STYPI</name>